<name>A0AAU4K6V6_9NOCA</name>
<reference evidence="2 3" key="1">
    <citation type="submission" date="2022-10" db="EMBL/GenBank/DDBJ databases">
        <title>The complete genomes of actinobacterial strains from the NBC collection.</title>
        <authorList>
            <person name="Joergensen T.S."/>
            <person name="Alvarez Arevalo M."/>
            <person name="Sterndorff E.B."/>
            <person name="Faurdal D."/>
            <person name="Vuksanovic O."/>
            <person name="Mourched A.-S."/>
            <person name="Charusanti P."/>
            <person name="Shaw S."/>
            <person name="Blin K."/>
            <person name="Weber T."/>
        </authorList>
    </citation>
    <scope>NUCLEOTIDE SEQUENCE [LARGE SCALE GENOMIC DNA]</scope>
    <source>
        <strain evidence="2 3">NBC_00319</strain>
    </source>
</reference>
<accession>A0AAU4K6V6</accession>
<dbReference type="InterPro" id="IPR029044">
    <property type="entry name" value="Nucleotide-diphossugar_trans"/>
</dbReference>
<organism evidence="2 3">
    <name type="scientific">Williamsia herbipolensis</name>
    <dbReference type="NCBI Taxonomy" id="1603258"/>
    <lineage>
        <taxon>Bacteria</taxon>
        <taxon>Bacillati</taxon>
        <taxon>Actinomycetota</taxon>
        <taxon>Actinomycetes</taxon>
        <taxon>Mycobacteriales</taxon>
        <taxon>Nocardiaceae</taxon>
        <taxon>Williamsia</taxon>
    </lineage>
</organism>
<dbReference type="SUPFAM" id="SSF53448">
    <property type="entry name" value="Nucleotide-diphospho-sugar transferases"/>
    <property type="match status" value="1"/>
</dbReference>
<dbReference type="Gene3D" id="3.90.550.10">
    <property type="entry name" value="Spore Coat Polysaccharide Biosynthesis Protein SpsA, Chain A"/>
    <property type="match status" value="1"/>
</dbReference>
<keyword evidence="2" id="KW-0328">Glycosyltransferase</keyword>
<dbReference type="InterPro" id="IPR001173">
    <property type="entry name" value="Glyco_trans_2-like"/>
</dbReference>
<protein>
    <submittedName>
        <fullName evidence="2">Glycosyltransferase</fullName>
        <ecNumber evidence="2">2.4.-.-</ecNumber>
    </submittedName>
</protein>
<dbReference type="GO" id="GO:0016757">
    <property type="term" value="F:glycosyltransferase activity"/>
    <property type="evidence" value="ECO:0007669"/>
    <property type="project" value="UniProtKB-KW"/>
</dbReference>
<keyword evidence="2" id="KW-0808">Transferase</keyword>
<dbReference type="Proteomes" id="UP001432128">
    <property type="component" value="Chromosome"/>
</dbReference>
<keyword evidence="3" id="KW-1185">Reference proteome</keyword>
<evidence type="ECO:0000259" key="1">
    <source>
        <dbReference type="Pfam" id="PF00535"/>
    </source>
</evidence>
<dbReference type="EC" id="2.4.-.-" evidence="2"/>
<evidence type="ECO:0000313" key="3">
    <source>
        <dbReference type="Proteomes" id="UP001432128"/>
    </source>
</evidence>
<dbReference type="AlphaFoldDB" id="A0AAU4K6V6"/>
<proteinExistence type="predicted"/>
<feature type="domain" description="Glycosyltransferase 2-like" evidence="1">
    <location>
        <begin position="11"/>
        <end position="103"/>
    </location>
</feature>
<sequence length="270" mass="28925">MPDRLSSARITVVTIVRDDPEGLAKTIASVRGQTTVDVIDHVVIDGASGPGTTELLEHAQHIEHLGGFRWVSEADGGRYDAMNKGIAMAETDLLWLLHAGDTFGSPRAVEWVLAATGDGFDGWGYGFARKVDGAGDVVGLFGYAPFSLRRFALGGKSLPHQACFFSTDLQRRVGAYDVDFGLAADQLHLLRCAVVTPPLLVPELICDFDTTGAGTSMSIRDHYLAMRAARVSTDLVEGSLLRDRAITEVLIAISVAANRMSRLVSRSGAP</sequence>
<dbReference type="RefSeq" id="WP_328858764.1">
    <property type="nucleotide sequence ID" value="NZ_CP108021.1"/>
</dbReference>
<evidence type="ECO:0000313" key="2">
    <source>
        <dbReference type="EMBL" id="WUM21779.1"/>
    </source>
</evidence>
<dbReference type="EMBL" id="CP108021">
    <property type="protein sequence ID" value="WUM21779.1"/>
    <property type="molecule type" value="Genomic_DNA"/>
</dbReference>
<dbReference type="Pfam" id="PF00535">
    <property type="entry name" value="Glycos_transf_2"/>
    <property type="match status" value="1"/>
</dbReference>
<dbReference type="KEGG" id="whr:OG579_08430"/>
<gene>
    <name evidence="2" type="ORF">OG579_08430</name>
</gene>